<feature type="domain" description="PWI" evidence="3">
    <location>
        <begin position="27"/>
        <end position="148"/>
    </location>
</feature>
<feature type="compositionally biased region" description="Basic and acidic residues" evidence="2">
    <location>
        <begin position="146"/>
        <end position="170"/>
    </location>
</feature>
<dbReference type="GO" id="GO:0005681">
    <property type="term" value="C:spliceosomal complex"/>
    <property type="evidence" value="ECO:0007669"/>
    <property type="project" value="TreeGrafter"/>
</dbReference>
<evidence type="ECO:0000259" key="3">
    <source>
        <dbReference type="PROSITE" id="PS51025"/>
    </source>
</evidence>
<dbReference type="GO" id="GO:0048024">
    <property type="term" value="P:regulation of mRNA splicing, via spliceosome"/>
    <property type="evidence" value="ECO:0007669"/>
    <property type="project" value="TreeGrafter"/>
</dbReference>
<evidence type="ECO:0000313" key="5">
    <source>
        <dbReference type="EMBL" id="SVP91796.1"/>
    </source>
</evidence>
<dbReference type="GO" id="GO:0006397">
    <property type="term" value="P:mRNA processing"/>
    <property type="evidence" value="ECO:0007669"/>
    <property type="project" value="UniProtKB-KW"/>
</dbReference>
<feature type="compositionally biased region" description="Basic residues" evidence="2">
    <location>
        <begin position="308"/>
        <end position="329"/>
    </location>
</feature>
<dbReference type="VEuPathDB" id="PiroplasmaDB:TA12780"/>
<dbReference type="InterPro" id="IPR052225">
    <property type="entry name" value="Ser/Arg_repetitive_matrix"/>
</dbReference>
<proteinExistence type="predicted"/>
<dbReference type="Gene3D" id="1.20.1390.10">
    <property type="entry name" value="PWI domain"/>
    <property type="match status" value="1"/>
</dbReference>
<dbReference type="InterPro" id="IPR002483">
    <property type="entry name" value="PWI_dom"/>
</dbReference>
<feature type="compositionally biased region" description="Basic and acidic residues" evidence="2">
    <location>
        <begin position="184"/>
        <end position="214"/>
    </location>
</feature>
<dbReference type="GO" id="GO:0003723">
    <property type="term" value="F:RNA binding"/>
    <property type="evidence" value="ECO:0007669"/>
    <property type="project" value="TreeGrafter"/>
</dbReference>
<dbReference type="PANTHER" id="PTHR23148">
    <property type="entry name" value="SERINE/ARGININE REGULATED NUCLEAR MATRIX PROTEIN"/>
    <property type="match status" value="1"/>
</dbReference>
<dbReference type="PROSITE" id="PS51025">
    <property type="entry name" value="PWI"/>
    <property type="match status" value="1"/>
</dbReference>
<dbReference type="EMBL" id="UIVS01000002">
    <property type="protein sequence ID" value="SVP91796.1"/>
    <property type="molecule type" value="Genomic_DNA"/>
</dbReference>
<evidence type="ECO:0000256" key="2">
    <source>
        <dbReference type="SAM" id="MobiDB-lite"/>
    </source>
</evidence>
<dbReference type="PANTHER" id="PTHR23148:SF0">
    <property type="entry name" value="SERINE_ARGININE REPETITIVE MATRIX PROTEIN 1"/>
    <property type="match status" value="1"/>
</dbReference>
<feature type="region of interest" description="Disordered" evidence="2">
    <location>
        <begin position="145"/>
        <end position="344"/>
    </location>
</feature>
<dbReference type="EMBL" id="UIVT01000002">
    <property type="protein sequence ID" value="SVP91466.1"/>
    <property type="molecule type" value="Genomic_DNA"/>
</dbReference>
<accession>A0A3B0N9R2</accession>
<evidence type="ECO:0000313" key="4">
    <source>
        <dbReference type="EMBL" id="SVP91466.1"/>
    </source>
</evidence>
<dbReference type="InterPro" id="IPR036483">
    <property type="entry name" value="PWI_dom_sf"/>
</dbReference>
<feature type="compositionally biased region" description="Basic and acidic residues" evidence="2">
    <location>
        <begin position="221"/>
        <end position="242"/>
    </location>
</feature>
<dbReference type="Pfam" id="PF01480">
    <property type="entry name" value="PWI"/>
    <property type="match status" value="1"/>
</dbReference>
<protein>
    <submittedName>
        <fullName evidence="5">Splicing factor, putative</fullName>
    </submittedName>
</protein>
<keyword evidence="1" id="KW-0507">mRNA processing</keyword>
<dbReference type="SMART" id="SM00311">
    <property type="entry name" value="PWI"/>
    <property type="match status" value="1"/>
</dbReference>
<feature type="compositionally biased region" description="Basic residues" evidence="2">
    <location>
        <begin position="275"/>
        <end position="284"/>
    </location>
</feature>
<sequence length="369" mass="44213">MFHLKRYNKTEDNNPVLVGKEKELYESKNWPKSFSNPVDITKVKIDAFKPWISKRVSDLMGIEDDIVIDYCMSQLKDLGESDAKRNTQLAEDGGAVFNEKPRLDPKRLQISLTGFMEKKAGIFVRELWDLLLSAQSSEEGIPQAFIDERNKENETTKVEQVNNHEKRENSNDSSYSSSRTRTRNHYDHKYRDDPERTKRESETDHGRERDDKVHSYRRHDLKREHMDRHRKDESYKHRSERRDRRRYKSISRSKYPSRDLDSSESVHRSRSREFHSRKHRRKSRSSSYEKYKSRRRRSVSSDSASHGREHRRRGHRHHRKSSPTHRYPRKRDYSSSSSSLDPGIFDTQFNYLLEQVREMSKRGRRETHS</sequence>
<reference evidence="5" key="1">
    <citation type="submission" date="2018-07" db="EMBL/GenBank/DDBJ databases">
        <authorList>
            <person name="Quirk P.G."/>
            <person name="Krulwich T.A."/>
        </authorList>
    </citation>
    <scope>NUCLEOTIDE SEQUENCE</scope>
    <source>
        <strain evidence="5">Anand</strain>
    </source>
</reference>
<gene>
    <name evidence="4" type="ORF">TAT_000180500</name>
    <name evidence="5" type="ORF">TAV_000180700</name>
</gene>
<name>A0A3B0N9R2_THEAN</name>
<feature type="compositionally biased region" description="Basic and acidic residues" evidence="2">
    <location>
        <begin position="256"/>
        <end position="274"/>
    </location>
</feature>
<dbReference type="AlphaFoldDB" id="A0A3B0N9R2"/>
<dbReference type="SUPFAM" id="SSF101233">
    <property type="entry name" value="PWI domain"/>
    <property type="match status" value="1"/>
</dbReference>
<evidence type="ECO:0000256" key="1">
    <source>
        <dbReference type="ARBA" id="ARBA00022664"/>
    </source>
</evidence>
<organism evidence="5">
    <name type="scientific">Theileria annulata</name>
    <dbReference type="NCBI Taxonomy" id="5874"/>
    <lineage>
        <taxon>Eukaryota</taxon>
        <taxon>Sar</taxon>
        <taxon>Alveolata</taxon>
        <taxon>Apicomplexa</taxon>
        <taxon>Aconoidasida</taxon>
        <taxon>Piroplasmida</taxon>
        <taxon>Theileriidae</taxon>
        <taxon>Theileria</taxon>
    </lineage>
</organism>